<reference evidence="2 3" key="1">
    <citation type="submission" date="2019-12" db="EMBL/GenBank/DDBJ databases">
        <title>Comparative genomics gives insights into the taxonomy of the Azoarcus-Aromatoleum group and reveals separate origins of nif in the plant-associated Azoarcus and non-plant-associated Aromatoleum sub-groups.</title>
        <authorList>
            <person name="Lafos M."/>
            <person name="Maluk M."/>
            <person name="Batista M."/>
            <person name="Junghare M."/>
            <person name="Carmona M."/>
            <person name="Faoro H."/>
            <person name="Cruz L.M."/>
            <person name="Battistoni F."/>
            <person name="De Souza E."/>
            <person name="Pedrosa F."/>
            <person name="Chen W.-M."/>
            <person name="Poole P.S."/>
            <person name="Dixon R.A."/>
            <person name="James E.K."/>
        </authorList>
    </citation>
    <scope>NUCLEOTIDE SEQUENCE [LARGE SCALE GENOMIC DNA]</scope>
    <source>
        <strain evidence="2 3">PbN1</strain>
    </source>
</reference>
<evidence type="ECO:0000313" key="3">
    <source>
        <dbReference type="Proteomes" id="UP000633943"/>
    </source>
</evidence>
<keyword evidence="1" id="KW-0812">Transmembrane</keyword>
<proteinExistence type="predicted"/>
<comment type="caution">
    <text evidence="2">The sequence shown here is derived from an EMBL/GenBank/DDBJ whole genome shotgun (WGS) entry which is preliminary data.</text>
</comment>
<name>A0ABX1P1E1_9RHOO</name>
<dbReference type="EMBL" id="WTVP01000084">
    <property type="protein sequence ID" value="NMG17525.1"/>
    <property type="molecule type" value="Genomic_DNA"/>
</dbReference>
<feature type="transmembrane region" description="Helical" evidence="1">
    <location>
        <begin position="56"/>
        <end position="77"/>
    </location>
</feature>
<protein>
    <recommendedName>
        <fullName evidence="4">DUF1145 domain-containing protein</fullName>
    </recommendedName>
</protein>
<sequence>MTALFKGSCLAIYLLALVGIFIDLPAGVAAPVQYGAVILLGAHVLEIFVAFKSIRLYRGSLVVSIVLTVLFGFLHWMPLARAKRRTGSPKAARGSRLGA</sequence>
<evidence type="ECO:0000313" key="2">
    <source>
        <dbReference type="EMBL" id="NMG17525.1"/>
    </source>
</evidence>
<organism evidence="2 3">
    <name type="scientific">Aromatoleum bremense</name>
    <dbReference type="NCBI Taxonomy" id="76115"/>
    <lineage>
        <taxon>Bacteria</taxon>
        <taxon>Pseudomonadati</taxon>
        <taxon>Pseudomonadota</taxon>
        <taxon>Betaproteobacteria</taxon>
        <taxon>Rhodocyclales</taxon>
        <taxon>Rhodocyclaceae</taxon>
        <taxon>Aromatoleum</taxon>
    </lineage>
</organism>
<accession>A0ABX1P1E1</accession>
<keyword evidence="1" id="KW-0472">Membrane</keyword>
<dbReference type="Proteomes" id="UP000633943">
    <property type="component" value="Unassembled WGS sequence"/>
</dbReference>
<evidence type="ECO:0008006" key="4">
    <source>
        <dbReference type="Google" id="ProtNLM"/>
    </source>
</evidence>
<keyword evidence="3" id="KW-1185">Reference proteome</keyword>
<feature type="transmembrane region" description="Helical" evidence="1">
    <location>
        <begin position="7"/>
        <end position="26"/>
    </location>
</feature>
<gene>
    <name evidence="2" type="ORF">GPA24_18680</name>
</gene>
<keyword evidence="1" id="KW-1133">Transmembrane helix</keyword>
<evidence type="ECO:0000256" key="1">
    <source>
        <dbReference type="SAM" id="Phobius"/>
    </source>
</evidence>